<keyword evidence="4" id="KW-1185">Reference proteome</keyword>
<evidence type="ECO:0000256" key="2">
    <source>
        <dbReference type="SAM" id="SignalP"/>
    </source>
</evidence>
<sequence>MFSRKLAASAAVLTLGATSLVACSDDDGNSTTSTEVVSETATETNTTTETAGNTSTSSASSAASSSATASSANAEATEEIKTAAGTAMVPAGVKAAMDKYADPAWGEPMAVEEVEDGWIVTYDQEHYITWNPNTGGAPTWGQIANEWMTDVRLDKKLGFPLAPETENSDKSGWTQEFERGTIEWTRGGTNDAFTAIVTEK</sequence>
<reference evidence="3 4" key="1">
    <citation type="submission" date="2020-10" db="EMBL/GenBank/DDBJ databases">
        <title>Complete genome sequence of Corynebacterium jeddahense DSM 45997, type strain of Corynebacterium jeddahense.</title>
        <authorList>
            <person name="Busche T."/>
            <person name="Kalinowski J."/>
            <person name="Ruckert C."/>
        </authorList>
    </citation>
    <scope>NUCLEOTIDE SEQUENCE [LARGE SCALE GENOMIC DNA]</scope>
    <source>
        <strain evidence="3 4">DSM 45997</strain>
    </source>
</reference>
<evidence type="ECO:0000313" key="3">
    <source>
        <dbReference type="EMBL" id="WCZ38463.1"/>
    </source>
</evidence>
<accession>A0ABY7ULN3</accession>
<dbReference type="InterPro" id="IPR013207">
    <property type="entry name" value="LGFP"/>
</dbReference>
<organism evidence="3 4">
    <name type="scientific">Corynebacterium jeddahense</name>
    <dbReference type="NCBI Taxonomy" id="1414719"/>
    <lineage>
        <taxon>Bacteria</taxon>
        <taxon>Bacillati</taxon>
        <taxon>Actinomycetota</taxon>
        <taxon>Actinomycetes</taxon>
        <taxon>Mycobacteriales</taxon>
        <taxon>Corynebacteriaceae</taxon>
        <taxon>Corynebacterium</taxon>
    </lineage>
</organism>
<feature type="signal peptide" evidence="2">
    <location>
        <begin position="1"/>
        <end position="24"/>
    </location>
</feature>
<keyword evidence="2" id="KW-0732">Signal</keyword>
<feature type="region of interest" description="Disordered" evidence="1">
    <location>
        <begin position="23"/>
        <end position="67"/>
    </location>
</feature>
<feature type="chain" id="PRO_5047037752" evidence="2">
    <location>
        <begin position="25"/>
        <end position="200"/>
    </location>
</feature>
<protein>
    <submittedName>
        <fullName evidence="3">LGFP repeat protein</fullName>
    </submittedName>
</protein>
<dbReference type="PROSITE" id="PS51257">
    <property type="entry name" value="PROKAR_LIPOPROTEIN"/>
    <property type="match status" value="1"/>
</dbReference>
<evidence type="ECO:0000256" key="1">
    <source>
        <dbReference type="SAM" id="MobiDB-lite"/>
    </source>
</evidence>
<feature type="compositionally biased region" description="Low complexity" evidence="1">
    <location>
        <begin position="29"/>
        <end position="67"/>
    </location>
</feature>
<dbReference type="EMBL" id="CP063194">
    <property type="protein sequence ID" value="WCZ38463.1"/>
    <property type="molecule type" value="Genomic_DNA"/>
</dbReference>
<gene>
    <name evidence="3" type="ORF">CJEDD_04250</name>
</gene>
<proteinExistence type="predicted"/>
<dbReference type="Pfam" id="PF08310">
    <property type="entry name" value="LGFP"/>
    <property type="match status" value="1"/>
</dbReference>
<dbReference type="Proteomes" id="UP001218071">
    <property type="component" value="Chromosome"/>
</dbReference>
<dbReference type="RefSeq" id="WP_042407807.1">
    <property type="nucleotide sequence ID" value="NZ_CBYN010000067.1"/>
</dbReference>
<name>A0ABY7ULN3_9CORY</name>
<evidence type="ECO:0000313" key="4">
    <source>
        <dbReference type="Proteomes" id="UP001218071"/>
    </source>
</evidence>